<gene>
    <name evidence="1" type="ORF">BDR25DRAFT_351953</name>
</gene>
<evidence type="ECO:0000313" key="1">
    <source>
        <dbReference type="EMBL" id="KAF2474412.1"/>
    </source>
</evidence>
<name>A0ACB6R7V8_9PLEO</name>
<reference evidence="1" key="1">
    <citation type="journal article" date="2020" name="Stud. Mycol.">
        <title>101 Dothideomycetes genomes: a test case for predicting lifestyles and emergence of pathogens.</title>
        <authorList>
            <person name="Haridas S."/>
            <person name="Albert R."/>
            <person name="Binder M."/>
            <person name="Bloem J."/>
            <person name="Labutti K."/>
            <person name="Salamov A."/>
            <person name="Andreopoulos B."/>
            <person name="Baker S."/>
            <person name="Barry K."/>
            <person name="Bills G."/>
            <person name="Bluhm B."/>
            <person name="Cannon C."/>
            <person name="Castanera R."/>
            <person name="Culley D."/>
            <person name="Daum C."/>
            <person name="Ezra D."/>
            <person name="Gonzalez J."/>
            <person name="Henrissat B."/>
            <person name="Kuo A."/>
            <person name="Liang C."/>
            <person name="Lipzen A."/>
            <person name="Lutzoni F."/>
            <person name="Magnuson J."/>
            <person name="Mondo S."/>
            <person name="Nolan M."/>
            <person name="Ohm R."/>
            <person name="Pangilinan J."/>
            <person name="Park H.-J."/>
            <person name="Ramirez L."/>
            <person name="Alfaro M."/>
            <person name="Sun H."/>
            <person name="Tritt A."/>
            <person name="Yoshinaga Y."/>
            <person name="Zwiers L.-H."/>
            <person name="Turgeon B."/>
            <person name="Goodwin S."/>
            <person name="Spatafora J."/>
            <person name="Crous P."/>
            <person name="Grigoriev I."/>
        </authorList>
    </citation>
    <scope>NUCLEOTIDE SEQUENCE</scope>
    <source>
        <strain evidence="1">ATCC 200398</strain>
    </source>
</reference>
<organism evidence="1 2">
    <name type="scientific">Lindgomyces ingoldianus</name>
    <dbReference type="NCBI Taxonomy" id="673940"/>
    <lineage>
        <taxon>Eukaryota</taxon>
        <taxon>Fungi</taxon>
        <taxon>Dikarya</taxon>
        <taxon>Ascomycota</taxon>
        <taxon>Pezizomycotina</taxon>
        <taxon>Dothideomycetes</taxon>
        <taxon>Pleosporomycetidae</taxon>
        <taxon>Pleosporales</taxon>
        <taxon>Lindgomycetaceae</taxon>
        <taxon>Lindgomyces</taxon>
    </lineage>
</organism>
<evidence type="ECO:0000313" key="2">
    <source>
        <dbReference type="Proteomes" id="UP000799755"/>
    </source>
</evidence>
<sequence>MLPAGLIMLSSTSTHRRCRLVEGFLPQSGDPSSILVRRPFSSVSTEEGWLRSGLELEACLNLSIEESRYMSPILTSNWSRIPLAKGKPVDFGPTPSRFDSMALAKTGLSGGWENQSNSKTLVFHPPGAQSIALPIEVGPFPERVGGQQGDPSSILVRMRLEDRLNGPSNFFLSLSLSPSSLFRRSSIMVERLPVIFPMQCTIRKLAVRSQFESMKGACGIGHVLLLFALEIRQFSMTRKVLDIPNLYENCGCRKVRQARTREGIGLVSHLSSTSFEGRIQDLLTVHEKSEVNQASWAKYLNTLVKSYLHFDDPTVSKSQSDLSYLRRC</sequence>
<dbReference type="EMBL" id="MU003498">
    <property type="protein sequence ID" value="KAF2474412.1"/>
    <property type="molecule type" value="Genomic_DNA"/>
</dbReference>
<accession>A0ACB6R7V8</accession>
<proteinExistence type="predicted"/>
<protein>
    <submittedName>
        <fullName evidence="1">Uncharacterized protein</fullName>
    </submittedName>
</protein>
<dbReference type="Proteomes" id="UP000799755">
    <property type="component" value="Unassembled WGS sequence"/>
</dbReference>
<comment type="caution">
    <text evidence="1">The sequence shown here is derived from an EMBL/GenBank/DDBJ whole genome shotgun (WGS) entry which is preliminary data.</text>
</comment>
<keyword evidence="2" id="KW-1185">Reference proteome</keyword>